<dbReference type="GO" id="GO:0030244">
    <property type="term" value="P:cellulose biosynthetic process"/>
    <property type="evidence" value="ECO:0007669"/>
    <property type="project" value="UniProtKB-KW"/>
</dbReference>
<dbReference type="Proteomes" id="UP000232003">
    <property type="component" value="Chromosome"/>
</dbReference>
<evidence type="ECO:0000313" key="14">
    <source>
        <dbReference type="EMBL" id="AUB38763.1"/>
    </source>
</evidence>
<dbReference type="InterPro" id="IPR009875">
    <property type="entry name" value="PilZ_domain"/>
</dbReference>
<dbReference type="OrthoDB" id="9766299at2"/>
<comment type="subcellular location">
    <subcellularLocation>
        <location evidence="1">Cell inner membrane</location>
        <topology evidence="1">Multi-pass membrane protein</topology>
    </subcellularLocation>
</comment>
<keyword evidence="6 11" id="KW-0812">Transmembrane</keyword>
<dbReference type="GO" id="GO:0035438">
    <property type="term" value="F:cyclic-di-GMP binding"/>
    <property type="evidence" value="ECO:0007669"/>
    <property type="project" value="InterPro"/>
</dbReference>
<dbReference type="PANTHER" id="PTHR43867">
    <property type="entry name" value="CELLULOSE SYNTHASE CATALYTIC SUBUNIT A [UDP-FORMING]"/>
    <property type="match status" value="1"/>
</dbReference>
<feature type="transmembrane region" description="Helical" evidence="11">
    <location>
        <begin position="457"/>
        <end position="475"/>
    </location>
</feature>
<keyword evidence="15" id="KW-1185">Reference proteome</keyword>
<evidence type="ECO:0000256" key="10">
    <source>
        <dbReference type="ARBA" id="ARBA00048682"/>
    </source>
</evidence>
<dbReference type="Gene3D" id="2.40.10.220">
    <property type="entry name" value="predicted glycosyltransferase like domains"/>
    <property type="match status" value="1"/>
</dbReference>
<proteinExistence type="predicted"/>
<dbReference type="Pfam" id="PF13632">
    <property type="entry name" value="Glyco_trans_2_3"/>
    <property type="match status" value="1"/>
</dbReference>
<feature type="transmembrane region" description="Helical" evidence="11">
    <location>
        <begin position="44"/>
        <end position="60"/>
    </location>
</feature>
<dbReference type="GO" id="GO:0006011">
    <property type="term" value="P:UDP-alpha-D-glucose metabolic process"/>
    <property type="evidence" value="ECO:0007669"/>
    <property type="project" value="InterPro"/>
</dbReference>
<accession>A0A2K8STT1</accession>
<organism evidence="14 15">
    <name type="scientific">Nostoc flagelliforme CCNUN1</name>
    <dbReference type="NCBI Taxonomy" id="2038116"/>
    <lineage>
        <taxon>Bacteria</taxon>
        <taxon>Bacillati</taxon>
        <taxon>Cyanobacteriota</taxon>
        <taxon>Cyanophyceae</taxon>
        <taxon>Nostocales</taxon>
        <taxon>Nostocaceae</taxon>
        <taxon>Nostoc</taxon>
    </lineage>
</organism>
<dbReference type="KEGG" id="nfl:COO91_04738"/>
<evidence type="ECO:0000259" key="12">
    <source>
        <dbReference type="Pfam" id="PF07238"/>
    </source>
</evidence>
<keyword evidence="8 11" id="KW-1133">Transmembrane helix</keyword>
<keyword evidence="11" id="KW-0973">c-di-GMP</keyword>
<keyword evidence="2 11" id="KW-1003">Cell membrane</keyword>
<keyword evidence="9 11" id="KW-0472">Membrane</keyword>
<feature type="transmembrane region" description="Helical" evidence="11">
    <location>
        <begin position="97"/>
        <end position="115"/>
    </location>
</feature>
<dbReference type="AlphaFoldDB" id="A0A2K8STT1"/>
<dbReference type="EMBL" id="CP024785">
    <property type="protein sequence ID" value="AUB38763.1"/>
    <property type="molecule type" value="Genomic_DNA"/>
</dbReference>
<gene>
    <name evidence="14" type="ORF">COO91_04738</name>
</gene>
<dbReference type="NCBIfam" id="TIGR03030">
    <property type="entry name" value="CelA"/>
    <property type="match status" value="1"/>
</dbReference>
<dbReference type="Gene3D" id="3.90.550.10">
    <property type="entry name" value="Spore Coat Polysaccharide Biosynthesis Protein SpsA, Chain A"/>
    <property type="match status" value="1"/>
</dbReference>
<evidence type="ECO:0000256" key="2">
    <source>
        <dbReference type="ARBA" id="ARBA00022475"/>
    </source>
</evidence>
<comment type="catalytic activity">
    <reaction evidence="10 11">
        <text>[(1-&gt;4)-beta-D-glucosyl](n) + UDP-alpha-D-glucose = [(1-&gt;4)-beta-D-glucosyl](n+1) + UDP + H(+)</text>
        <dbReference type="Rhea" id="RHEA:19929"/>
        <dbReference type="Rhea" id="RHEA-COMP:10033"/>
        <dbReference type="Rhea" id="RHEA-COMP:10034"/>
        <dbReference type="ChEBI" id="CHEBI:15378"/>
        <dbReference type="ChEBI" id="CHEBI:18246"/>
        <dbReference type="ChEBI" id="CHEBI:58223"/>
        <dbReference type="ChEBI" id="CHEBI:58885"/>
        <dbReference type="EC" id="2.4.1.12"/>
    </reaction>
</comment>
<keyword evidence="7 11" id="KW-0135">Cellulose biosynthesis</keyword>
<evidence type="ECO:0000256" key="5">
    <source>
        <dbReference type="ARBA" id="ARBA00022679"/>
    </source>
</evidence>
<name>A0A2K8STT1_9NOSO</name>
<sequence length="870" mass="99899">MSSSPHTPPRKSRDRQRLKLSNWLIDITPRFFDRTLQEVGVKQFKWFILLLLVFSVPLIITPIEVWQQGLVAVFLVLLGQQLIHAEFQESSSEISHYYHLFMLWLSMVTTLRYLYYRTSYTLNFDGWLNSIACVFLYAAELYAILTLVLAYFQTLKIQERQPVNLTNIPQQEWFKVDIYIPTYNEDVEIVRKTAVAALACDYAPDKKKVYVLDDGRPEKYKENDPRREQFSKRREQLRQMCQELGCIHMTRDNNDHAKAGNINTAFYKTDGDLVLILDCDHIPSRQILLHTMGFFFDPKVSFVQTPHWFYNPDPFERNLVTKGRIPAGNELFYKVLQKGNDFWNAAFFCGSAALIRKSHALEVGGIAVETVTEDCHTALRLHSLGYKSVYYDKIMVAGLAPETFSSYVGQQVRWARGMAQILRLENPIFNPKLNLTFAQRICYFSATSHFLYGYPRLIYAIAPTLFLLFGVNSVQGLGLETLAYALPHILLSLFTNYIIYKNVRFSFWNEIFEFAMAFQAGWVTMLALFNPKLGSFNVTDKGTSITKRTFDWESMRGLLVVTALVVSSLLAVPYWLLLHPEDWQAVLVNTMWSIFNLVLLIAALLVGFEQPQVRTAHRLQRRLPILITSNGQTIMGKTVNISETGALISLETWPNLLEEAEVEVMGDYTASASLIAQIVRVSPINDTETLLAVDFVKLNNAQRDALTLVLYSDVREWYSQKGQYVDRPFASLGFLATSLTRALRDVKQTSRKKVRKQVNSHSRLYWDGNFFFAVATELGTTGLRLEIEDTKAVSSHKMIGQQDLHTMRTVKPLVGLLLNEDEDNLSSNRFVAEIYAVEEQTNGKITLELVFPEKFKERQDTKIKQLLEVL</sequence>
<feature type="domain" description="PilZ" evidence="12">
    <location>
        <begin position="612"/>
        <end position="707"/>
    </location>
</feature>
<evidence type="ECO:0000256" key="4">
    <source>
        <dbReference type="ARBA" id="ARBA00022676"/>
    </source>
</evidence>
<dbReference type="InterPro" id="IPR003919">
    <property type="entry name" value="Cell_synth_A"/>
</dbReference>
<dbReference type="PRINTS" id="PR01439">
    <property type="entry name" value="CELLSNTHASEA"/>
</dbReference>
<feature type="transmembrane region" description="Helical" evidence="11">
    <location>
        <begin position="481"/>
        <end position="499"/>
    </location>
</feature>
<reference evidence="14 15" key="1">
    <citation type="submission" date="2017-11" db="EMBL/GenBank/DDBJ databases">
        <title>Complete genome of a free-living desiccation-tolerant cyanobacterium and its photosynthetic adaptation to extreme terrestrial habitat.</title>
        <authorList>
            <person name="Shang J."/>
        </authorList>
    </citation>
    <scope>NUCLEOTIDE SEQUENCE [LARGE SCALE GENOMIC DNA]</scope>
    <source>
        <strain evidence="14 15">CCNUN1</strain>
    </source>
</reference>
<dbReference type="EC" id="2.4.1.12" evidence="11"/>
<feature type="transmembrane region" description="Helical" evidence="11">
    <location>
        <begin position="585"/>
        <end position="608"/>
    </location>
</feature>
<evidence type="ECO:0000256" key="8">
    <source>
        <dbReference type="ARBA" id="ARBA00022989"/>
    </source>
</evidence>
<evidence type="ECO:0000256" key="6">
    <source>
        <dbReference type="ARBA" id="ARBA00022692"/>
    </source>
</evidence>
<feature type="transmembrane region" description="Helical" evidence="11">
    <location>
        <begin position="511"/>
        <end position="529"/>
    </location>
</feature>
<dbReference type="PANTHER" id="PTHR43867:SF2">
    <property type="entry name" value="CELLULOSE SYNTHASE CATALYTIC SUBUNIT A [UDP-FORMING]"/>
    <property type="match status" value="1"/>
</dbReference>
<evidence type="ECO:0000256" key="1">
    <source>
        <dbReference type="ARBA" id="ARBA00004429"/>
    </source>
</evidence>
<dbReference type="InterPro" id="IPR001173">
    <property type="entry name" value="Glyco_trans_2-like"/>
</dbReference>
<evidence type="ECO:0000256" key="11">
    <source>
        <dbReference type="RuleBase" id="RU365020"/>
    </source>
</evidence>
<dbReference type="GO" id="GO:0005886">
    <property type="term" value="C:plasma membrane"/>
    <property type="evidence" value="ECO:0007669"/>
    <property type="project" value="UniProtKB-SubCell"/>
</dbReference>
<keyword evidence="3 11" id="KW-0997">Cell inner membrane</keyword>
<dbReference type="RefSeq" id="WP_100899981.1">
    <property type="nucleotide sequence ID" value="NZ_CAWNNC010000001.1"/>
</dbReference>
<comment type="cofactor">
    <cofactor evidence="11">
        <name>Mg(2+)</name>
        <dbReference type="ChEBI" id="CHEBI:18420"/>
    </cofactor>
</comment>
<evidence type="ECO:0000256" key="9">
    <source>
        <dbReference type="ARBA" id="ARBA00023136"/>
    </source>
</evidence>
<evidence type="ECO:0000313" key="15">
    <source>
        <dbReference type="Proteomes" id="UP000232003"/>
    </source>
</evidence>
<evidence type="ECO:0000256" key="7">
    <source>
        <dbReference type="ARBA" id="ARBA00022916"/>
    </source>
</evidence>
<dbReference type="InterPro" id="IPR029044">
    <property type="entry name" value="Nucleotide-diphossugar_trans"/>
</dbReference>
<comment type="pathway">
    <text evidence="11">Glycan metabolism; bacterial cellulose biosynthesis.</text>
</comment>
<dbReference type="GO" id="GO:0016760">
    <property type="term" value="F:cellulose synthase (UDP-forming) activity"/>
    <property type="evidence" value="ECO:0007669"/>
    <property type="project" value="UniProtKB-EC"/>
</dbReference>
<dbReference type="CDD" id="cd06421">
    <property type="entry name" value="CESA_CelA_like"/>
    <property type="match status" value="1"/>
</dbReference>
<keyword evidence="5 11" id="KW-0808">Transferase</keyword>
<dbReference type="UniPathway" id="UPA00694"/>
<dbReference type="SUPFAM" id="SSF53448">
    <property type="entry name" value="Nucleotide-diphospho-sugar transferases"/>
    <property type="match status" value="1"/>
</dbReference>
<feature type="transmembrane region" description="Helical" evidence="11">
    <location>
        <begin position="557"/>
        <end position="578"/>
    </location>
</feature>
<comment type="function">
    <text evidence="11">Catalytic subunit of cellulose synthase. It polymerizes uridine 5'-diphosphate glucose to cellulose.</text>
</comment>
<dbReference type="InterPro" id="IPR050321">
    <property type="entry name" value="Glycosyltr_2/OpgH_subfam"/>
</dbReference>
<feature type="transmembrane region" description="Helical" evidence="11">
    <location>
        <begin position="127"/>
        <end position="152"/>
    </location>
</feature>
<keyword evidence="4 11" id="KW-0328">Glycosyltransferase</keyword>
<protein>
    <recommendedName>
        <fullName evidence="11">Cellulose synthase catalytic subunit [UDP-forming]</fullName>
        <ecNumber evidence="11">2.4.1.12</ecNumber>
    </recommendedName>
</protein>
<evidence type="ECO:0000256" key="3">
    <source>
        <dbReference type="ARBA" id="ARBA00022519"/>
    </source>
</evidence>
<dbReference type="Pfam" id="PF07238">
    <property type="entry name" value="PilZ"/>
    <property type="match status" value="1"/>
</dbReference>
<evidence type="ECO:0000259" key="13">
    <source>
        <dbReference type="Pfam" id="PF13632"/>
    </source>
</evidence>
<feature type="domain" description="Glycosyltransferase 2-like" evidence="13">
    <location>
        <begin position="273"/>
        <end position="471"/>
    </location>
</feature>